<dbReference type="CDD" id="cd04461">
    <property type="entry name" value="S1_Rrp5_repeat_hs8_sc7"/>
    <property type="match status" value="1"/>
</dbReference>
<keyword evidence="9" id="KW-0007">Acetylation</keyword>
<dbReference type="SMART" id="SM00320">
    <property type="entry name" value="WD40"/>
    <property type="match status" value="6"/>
</dbReference>
<accession>M7BPG8</accession>
<feature type="domain" description="S1 motif" evidence="23">
    <location>
        <begin position="1077"/>
        <end position="1146"/>
    </location>
</feature>
<keyword evidence="5" id="KW-0597">Phosphoprotein</keyword>
<dbReference type="FunFam" id="1.25.40.500:FF:000001">
    <property type="entry name" value="Transcription initiation factor TFIID subunit 5"/>
    <property type="match status" value="1"/>
</dbReference>
<dbReference type="InterPro" id="IPR048058">
    <property type="entry name" value="Rrp5_S1_rpt_hs11_sc8"/>
</dbReference>
<evidence type="ECO:0000256" key="20">
    <source>
        <dbReference type="ARBA" id="ARBA00080810"/>
    </source>
</evidence>
<dbReference type="InterPro" id="IPR011990">
    <property type="entry name" value="TPR-like_helical_dom_sf"/>
</dbReference>
<keyword evidence="12" id="KW-0539">Nucleus</keyword>
<dbReference type="InterPro" id="IPR003029">
    <property type="entry name" value="S1_domain"/>
</dbReference>
<dbReference type="InterPro" id="IPR019775">
    <property type="entry name" value="WD40_repeat_CS"/>
</dbReference>
<evidence type="ECO:0000256" key="8">
    <source>
        <dbReference type="ARBA" id="ARBA00022843"/>
    </source>
</evidence>
<keyword evidence="8" id="KW-0832">Ubl conjugation</keyword>
<feature type="region of interest" description="Disordered" evidence="22">
    <location>
        <begin position="234"/>
        <end position="285"/>
    </location>
</feature>
<feature type="region of interest" description="Disordered" evidence="22">
    <location>
        <begin position="2120"/>
        <end position="2158"/>
    </location>
</feature>
<feature type="repeat" description="WD" evidence="21">
    <location>
        <begin position="557"/>
        <end position="589"/>
    </location>
</feature>
<dbReference type="CDD" id="cd05702">
    <property type="entry name" value="S1_Rrp5_repeat_hs11_sc8"/>
    <property type="match status" value="1"/>
</dbReference>
<evidence type="ECO:0000256" key="3">
    <source>
        <dbReference type="ARBA" id="ARBA00022499"/>
    </source>
</evidence>
<dbReference type="InterPro" id="IPR020472">
    <property type="entry name" value="WD40_PAC1"/>
</dbReference>
<dbReference type="Pfam" id="PF04494">
    <property type="entry name" value="TFIID_NTD2"/>
    <property type="match status" value="1"/>
</dbReference>
<comment type="similarity">
    <text evidence="2">Belongs to the WD repeat TAF5 family.</text>
</comment>
<dbReference type="PROSITE" id="PS00678">
    <property type="entry name" value="WD_REPEATS_1"/>
    <property type="match status" value="2"/>
</dbReference>
<dbReference type="PROSITE" id="PS50126">
    <property type="entry name" value="S1"/>
    <property type="match status" value="10"/>
</dbReference>
<evidence type="ECO:0000256" key="17">
    <source>
        <dbReference type="ARBA" id="ARBA00062488"/>
    </source>
</evidence>
<evidence type="ECO:0000256" key="5">
    <source>
        <dbReference type="ARBA" id="ARBA00022553"/>
    </source>
</evidence>
<dbReference type="SUPFAM" id="SSF48452">
    <property type="entry name" value="TPR-like"/>
    <property type="match status" value="1"/>
</dbReference>
<dbReference type="InterPro" id="IPR001680">
    <property type="entry name" value="WD40_rpt"/>
</dbReference>
<organism evidence="24 25">
    <name type="scientific">Chelonia mydas</name>
    <name type="common">Green sea-turtle</name>
    <name type="synonym">Chelonia agassizi</name>
    <dbReference type="NCBI Taxonomy" id="8469"/>
    <lineage>
        <taxon>Eukaryota</taxon>
        <taxon>Metazoa</taxon>
        <taxon>Chordata</taxon>
        <taxon>Craniata</taxon>
        <taxon>Vertebrata</taxon>
        <taxon>Euteleostomi</taxon>
        <taxon>Archelosauria</taxon>
        <taxon>Testudinata</taxon>
        <taxon>Testudines</taxon>
        <taxon>Cryptodira</taxon>
        <taxon>Durocryptodira</taxon>
        <taxon>Americhelydia</taxon>
        <taxon>Chelonioidea</taxon>
        <taxon>Cheloniidae</taxon>
        <taxon>Chelonia</taxon>
    </lineage>
</organism>
<keyword evidence="11" id="KW-0804">Transcription</keyword>
<evidence type="ECO:0000256" key="6">
    <source>
        <dbReference type="ARBA" id="ARBA00022574"/>
    </source>
</evidence>
<dbReference type="FunFam" id="2.40.50.140:FF:000103">
    <property type="entry name" value="protein RRP5 homolog"/>
    <property type="match status" value="2"/>
</dbReference>
<keyword evidence="3" id="KW-1017">Isopeptide bond</keyword>
<feature type="compositionally biased region" description="Basic and acidic residues" evidence="22">
    <location>
        <begin position="684"/>
        <end position="693"/>
    </location>
</feature>
<comment type="subunit">
    <text evidence="16">Homodimer. Component of the TFIID basal transcription factor complex, composed of TATA-box-binding protein TBP, and a number of TBP-associated factors (TAFs), including TAF1, TAF2, TAF3, TAF4, TAF5, TAF6, TAF7, TAF8, TAF9, TAF10, TAF11, TAF12 and TAF13. The TFIID complex structure can be divided into 3 modules TFIID-A, TFIID-B, and TFIID-C. TAF5 forms the TFIID-A module together with TAF3 and TBP, and in TFIID-B with TAF8. Component of the TFTC-HAT complex, at least composed of TAF5L, TAF6L, TADA3L, SUPT3H/SPT3, TAF2, TAF4, TAF5, GCN5L2/GCN5, TAF10 and TRRAP. TBP is not part of the TFTC-HAT complex. Interacts strongly with the histone H4-related TAF6 and the histone H3-related TAF9, as well as a stable complex comprised of both TAF6 and TAF9. Apparently weaker interactions with TBP, TAF1, TAF11, and TAF12, but not TAF7, also have been observed.</text>
</comment>
<feature type="domain" description="S1 motif" evidence="23">
    <location>
        <begin position="905"/>
        <end position="970"/>
    </location>
</feature>
<dbReference type="Gene3D" id="1.25.40.500">
    <property type="entry name" value="TFIID subunit TAF5, NTD2 domain"/>
    <property type="match status" value="1"/>
</dbReference>
<feature type="domain" description="S1 motif" evidence="23">
    <location>
        <begin position="1640"/>
        <end position="1713"/>
    </location>
</feature>
<dbReference type="GO" id="GO:0003723">
    <property type="term" value="F:RNA binding"/>
    <property type="evidence" value="ECO:0007669"/>
    <property type="project" value="TreeGrafter"/>
</dbReference>
<evidence type="ECO:0000256" key="2">
    <source>
        <dbReference type="ARBA" id="ARBA00009435"/>
    </source>
</evidence>
<evidence type="ECO:0000256" key="15">
    <source>
        <dbReference type="ARBA" id="ARBA00059726"/>
    </source>
</evidence>
<feature type="domain" description="S1 motif" evidence="23">
    <location>
        <begin position="1166"/>
        <end position="1235"/>
    </location>
</feature>
<dbReference type="CDD" id="cd05695">
    <property type="entry name" value="S1_Rrp5_repeat_hs3"/>
    <property type="match status" value="1"/>
</dbReference>
<dbReference type="PRINTS" id="PR00320">
    <property type="entry name" value="GPROTEINBRPT"/>
</dbReference>
<feature type="domain" description="S1 motif" evidence="23">
    <location>
        <begin position="1931"/>
        <end position="2003"/>
    </location>
</feature>
<keyword evidence="10" id="KW-0805">Transcription regulation</keyword>
<feature type="repeat" description="WD" evidence="21">
    <location>
        <begin position="389"/>
        <end position="424"/>
    </location>
</feature>
<evidence type="ECO:0000256" key="4">
    <source>
        <dbReference type="ARBA" id="ARBA00022552"/>
    </source>
</evidence>
<evidence type="ECO:0000256" key="1">
    <source>
        <dbReference type="ARBA" id="ARBA00004604"/>
    </source>
</evidence>
<dbReference type="FunFam" id="2.40.50.140:FF:000148">
    <property type="entry name" value="protein RRP5 homolog isoform X1"/>
    <property type="match status" value="1"/>
</dbReference>
<evidence type="ECO:0000256" key="18">
    <source>
        <dbReference type="ARBA" id="ARBA00067510"/>
    </source>
</evidence>
<evidence type="ECO:0000256" key="21">
    <source>
        <dbReference type="PROSITE-ProRule" id="PRU00221"/>
    </source>
</evidence>
<evidence type="ECO:0000256" key="22">
    <source>
        <dbReference type="SAM" id="MobiDB-lite"/>
    </source>
</evidence>
<dbReference type="SMART" id="SM00316">
    <property type="entry name" value="S1"/>
    <property type="match status" value="13"/>
</dbReference>
<evidence type="ECO:0000256" key="7">
    <source>
        <dbReference type="ARBA" id="ARBA00022737"/>
    </source>
</evidence>
<feature type="repeat" description="WD" evidence="21">
    <location>
        <begin position="431"/>
        <end position="462"/>
    </location>
</feature>
<dbReference type="InterPro" id="IPR057302">
    <property type="entry name" value="Rrp5_S1"/>
</dbReference>
<evidence type="ECO:0000256" key="10">
    <source>
        <dbReference type="ARBA" id="ARBA00023015"/>
    </source>
</evidence>
<dbReference type="STRING" id="8469.M7BPG8"/>
<feature type="region of interest" description="Disordered" evidence="22">
    <location>
        <begin position="672"/>
        <end position="693"/>
    </location>
</feature>
<dbReference type="PANTHER" id="PTHR23270:SF10">
    <property type="entry name" value="PROTEIN RRP5 HOMOLOG"/>
    <property type="match status" value="1"/>
</dbReference>
<gene>
    <name evidence="24" type="ORF">UY3_05187</name>
</gene>
<dbReference type="FunFam" id="2.40.50.140:FF:000194">
    <property type="entry name" value="Programmed cell death 11"/>
    <property type="match status" value="1"/>
</dbReference>
<dbReference type="FunFam" id="2.40.50.140:FF:000340">
    <property type="entry name" value="Unplaced genomic scaffold supercont1.162, whole genome shotgun sequence"/>
    <property type="match status" value="1"/>
</dbReference>
<evidence type="ECO:0000256" key="11">
    <source>
        <dbReference type="ARBA" id="ARBA00023163"/>
    </source>
</evidence>
<keyword evidence="6 21" id="KW-0853">WD repeat</keyword>
<dbReference type="FunFam" id="2.130.10.10:FF:000243">
    <property type="entry name" value="Transcription initiation factor TFIID subunit 5"/>
    <property type="match status" value="1"/>
</dbReference>
<dbReference type="Proteomes" id="UP000031443">
    <property type="component" value="Unassembled WGS sequence"/>
</dbReference>
<evidence type="ECO:0000256" key="19">
    <source>
        <dbReference type="ARBA" id="ARBA00078762"/>
    </source>
</evidence>
<reference evidence="25" key="1">
    <citation type="journal article" date="2013" name="Nat. Genet.">
        <title>The draft genomes of soft-shell turtle and green sea turtle yield insights into the development and evolution of the turtle-specific body plan.</title>
        <authorList>
            <person name="Wang Z."/>
            <person name="Pascual-Anaya J."/>
            <person name="Zadissa A."/>
            <person name="Li W."/>
            <person name="Niimura Y."/>
            <person name="Huang Z."/>
            <person name="Li C."/>
            <person name="White S."/>
            <person name="Xiong Z."/>
            <person name="Fang D."/>
            <person name="Wang B."/>
            <person name="Ming Y."/>
            <person name="Chen Y."/>
            <person name="Zheng Y."/>
            <person name="Kuraku S."/>
            <person name="Pignatelli M."/>
            <person name="Herrero J."/>
            <person name="Beal K."/>
            <person name="Nozawa M."/>
            <person name="Li Q."/>
            <person name="Wang J."/>
            <person name="Zhang H."/>
            <person name="Yu L."/>
            <person name="Shigenobu S."/>
            <person name="Wang J."/>
            <person name="Liu J."/>
            <person name="Flicek P."/>
            <person name="Searle S."/>
            <person name="Wang J."/>
            <person name="Kuratani S."/>
            <person name="Yin Y."/>
            <person name="Aken B."/>
            <person name="Zhang G."/>
            <person name="Irie N."/>
        </authorList>
    </citation>
    <scope>NUCLEOTIDE SEQUENCE [LARGE SCALE GENOMIC DNA]</scope>
</reference>
<protein>
    <recommendedName>
        <fullName evidence="18">Protein RRP5 homolog</fullName>
    </recommendedName>
    <alternativeName>
        <fullName evidence="20">Programmed cell death protein 11</fullName>
    </alternativeName>
    <alternativeName>
        <fullName evidence="19">Transcription initiation factor TFIID 100 kDa subunit</fullName>
    </alternativeName>
    <alternativeName>
        <fullName evidence="13">Transcription initiation factor TFIID subunit 5</fullName>
    </alternativeName>
</protein>
<feature type="region of interest" description="Disordered" evidence="22">
    <location>
        <begin position="1722"/>
        <end position="1749"/>
    </location>
</feature>
<dbReference type="SMART" id="SM00386">
    <property type="entry name" value="HAT"/>
    <property type="match status" value="4"/>
</dbReference>
<dbReference type="InterPro" id="IPR012340">
    <property type="entry name" value="NA-bd_OB-fold"/>
</dbReference>
<evidence type="ECO:0000256" key="12">
    <source>
        <dbReference type="ARBA" id="ARBA00023242"/>
    </source>
</evidence>
<dbReference type="PROSITE" id="PS50294">
    <property type="entry name" value="WD_REPEATS_REGION"/>
    <property type="match status" value="5"/>
</dbReference>
<dbReference type="GO" id="GO:0032040">
    <property type="term" value="C:small-subunit processome"/>
    <property type="evidence" value="ECO:0007669"/>
    <property type="project" value="TreeGrafter"/>
</dbReference>
<keyword evidence="7" id="KW-0677">Repeat</keyword>
<feature type="repeat" description="WD" evidence="21">
    <location>
        <begin position="515"/>
        <end position="548"/>
    </location>
</feature>
<comment type="function">
    <text evidence="14">The TFIID basal transcription factor complex plays a major role in the initiation of RNA polymerase II (Pol II)-dependent transcription. TFIID recognizes and binds promoters with or without a TATA box via its subunit TBP, a TATA-box-binding protein, and promotes assembly of the pre-initiation complex (PIC). The TFIID complex consists of TBP and TBP-associated factors (TAFs), including TAF1, TAF2, TAF3, TAF4, TAF5, TAF6, TAF7, TAF8, TAF9, TAF10, TAF11, TAF12 and TAF13. The TFIID complex structure can be divided into 3 modules TFIID-A, TFIID-B, and TFIID-C. TAF5 is involved in two modules of TFIID, in TFIID-A together with TAF3 and TBP, and in TFIID-B with TAF8. Involved in contacts between TFIID and TFIIF in the PIC.</text>
</comment>
<dbReference type="Gene3D" id="1.25.40.10">
    <property type="entry name" value="Tetratricopeptide repeat domain"/>
    <property type="match status" value="1"/>
</dbReference>
<feature type="repeat" description="WD" evidence="21">
    <location>
        <begin position="473"/>
        <end position="514"/>
    </location>
</feature>
<proteinExistence type="inferred from homology"/>
<dbReference type="InterPro" id="IPR037264">
    <property type="entry name" value="TFIID_NTD2_sf"/>
</dbReference>
<feature type="compositionally biased region" description="Acidic residues" evidence="22">
    <location>
        <begin position="2077"/>
        <end position="2086"/>
    </location>
</feature>
<evidence type="ECO:0000256" key="13">
    <source>
        <dbReference type="ARBA" id="ARBA00044130"/>
    </source>
</evidence>
<dbReference type="Gene3D" id="2.130.10.10">
    <property type="entry name" value="YVTN repeat-like/Quinoprotein amine dehydrogenase"/>
    <property type="match status" value="2"/>
</dbReference>
<evidence type="ECO:0000256" key="14">
    <source>
        <dbReference type="ARBA" id="ARBA00058398"/>
    </source>
</evidence>
<dbReference type="eggNOG" id="KOG1070">
    <property type="taxonomic scope" value="Eukaryota"/>
</dbReference>
<feature type="domain" description="S1 motif" evidence="23">
    <location>
        <begin position="811"/>
        <end position="882"/>
    </location>
</feature>
<dbReference type="CDD" id="cd05696">
    <property type="entry name" value="S1_Rrp5_repeat_hs4"/>
    <property type="match status" value="1"/>
</dbReference>
<feature type="compositionally biased region" description="Basic and acidic residues" evidence="22">
    <location>
        <begin position="2147"/>
        <end position="2158"/>
    </location>
</feature>
<dbReference type="PROSITE" id="PS50082">
    <property type="entry name" value="WD_REPEATS_2"/>
    <property type="match status" value="6"/>
</dbReference>
<dbReference type="CDD" id="cd05698">
    <property type="entry name" value="S1_Rrp5_repeat_hs6_sc5"/>
    <property type="match status" value="1"/>
</dbReference>
<dbReference type="FunFam" id="1.25.40.10:FF:000065">
    <property type="entry name" value="Programmed cell death 11"/>
    <property type="match status" value="1"/>
</dbReference>
<dbReference type="InterPro" id="IPR048059">
    <property type="entry name" value="Rrp5_S1_rpt_hs1_sc1"/>
</dbReference>
<feature type="compositionally biased region" description="Acidic residues" evidence="22">
    <location>
        <begin position="234"/>
        <end position="245"/>
    </location>
</feature>
<dbReference type="CDD" id="cd08044">
    <property type="entry name" value="TAF5_NTD2"/>
    <property type="match status" value="1"/>
</dbReference>
<comment type="subcellular location">
    <subcellularLocation>
        <location evidence="1">Nucleus</location>
        <location evidence="1">Nucleolus</location>
    </subcellularLocation>
</comment>
<dbReference type="InterPro" id="IPR055430">
    <property type="entry name" value="HAT_Syf1_CNRKL1_C"/>
</dbReference>
<evidence type="ECO:0000256" key="9">
    <source>
        <dbReference type="ARBA" id="ARBA00022990"/>
    </source>
</evidence>
<feature type="compositionally biased region" description="Basic and acidic residues" evidence="22">
    <location>
        <begin position="257"/>
        <end position="268"/>
    </location>
</feature>
<dbReference type="CDD" id="cd00200">
    <property type="entry name" value="WD40"/>
    <property type="match status" value="1"/>
</dbReference>
<dbReference type="Pfam" id="PF23231">
    <property type="entry name" value="HAT_Syf1_CNRKL1_C"/>
    <property type="match status" value="1"/>
</dbReference>
<sequence>MFITITGQALAIIYLHAFSFIYTDINSLVYLDTFAVGGGVPVEDQPDVSAVLSAYKQQGDPALYEEYYSGLKHFIECALDCHRAELSQLFYPLFVHMYLELVYNQHENEAKSFFEKFHGDQECYYQDDLRVLSSLTKKEHMKGNETMLDFRTSKFVLRISRDSYQLLKRHLQEKQNNQIWNIVQEHLYIDIFDGMPRSKQQIDAMVGSLAGEAKREANKAKVFFGLLKEPEIEVPLDDEDEEGENEEGKPKKKKPKRESMGSKSKKQDPNAPPQTRIPLPELKDSDKLDKIMNMKEATKRVRLAPECLPSICFYTFLNAYQGLTAVDVTDDSSMIVGGFADSTVRVWSVTPKKLRSVKSAADLSLIDKESDDVLERIMDEKTASELKILYGHSGPVYGTSFSPDRNYLLSCSEDGTVRLWSLQTFTCLVGYKGHNYPVWDTQFSPYGYYFVSGGHDRVARLWATDHYQPLRIFAGHLADVTCTRFHPNSNYIATGSADRTVRLWDVLNGNCVRIFTGHKGPIHSLAFSPNGRFLATGATDGRVLLWDIGHGLMVGELKGHTDTVYALRFSRDGEILASGSMDNTVRLWDAVKVFEDLETDDFTTATGHINLPENSQDLLLGALLPVNITDTTCNSFCKTSRPETLGISKSHVLPWLLVLDAMKDKNANMASMEENFPRGGTQKKPSEGKAPRRPIEQDNLFNALSEGMLLLGCVKESNDFELVVSLPNGLTGFVQVTHICDAYSKMLDAQVATEELLEDLNSLSDLYPPGMLIRCTVTSVGKTMDGHQSVKLSINPKDVNKALNTTALRSGMLLSGLVSSVEDHGYLIDIGVSGAKAFLPRQKSQSYIKSANKGAELKIGQYLNCLIEEVKNNGRIVRLSISQSEVAAAIATEEQNWTLSNLLPGLVVKAQVQKVTPYGITLSFLSSFTGIVDFMHLDPKKVGSYSQSQTVKACIFSVHPTSKAVRLTLRQVFLQPGSLLGQLASSRIGMVVEEAVVKSFHTKTGAIFELDDGTLAFARLKHLSDTKKSFKPGAFKMGSKHRCRIIDYSLMDELALLSLKHRIIAAPFLRYQDICPGHVVEGKVLALKPLGMQVKVTDHIRGLVPRLHLADVLLKQPEKKYSVGGEVKCRVLISNPEEKKLILTLKKTLVMSKFPVLTSYEAAKPGLIAHGFIVCAREFGCIVKFYNDVKGLVPKNELSSEPISSPEKVFYKGQVVKVIVLKCEPEQEKLLLSFKLMSRPVSEDGGEQIPKKNREVTYETGQMVDVKVLRKKDNGLEVSILSDNVSAHLPMMHLSDHVVNCKLLYHWLQEGDILHRVMCLSDKGGHIEEQVVRSFSEIQPGMQLAGYVRNIMSYGVFVEFPFGLAGLAPKAAMSDKFVTDTKDHFVVGQTVVANVTSMDEEKQRILLCLKLSEVGSEDPVAESFSLLSQCFEELKEVRGILSRRNHSQVAQNLCGLIPGQKLELVVQEVRGDGSAFFNDSCVAGLTVTATRYHVGDKSLVAGQKARVLVLHVDALKSAVHVSLREELLRPKAKGLMENSQHPAVVQHVAEEFAIASLVETGQLTAIPVASHFNDTFRFDSEKLKVGQVVSVTLKTVLTGDHGILLAVQGPAKKRAFIRSRKESETVEEGLAAVKHSLCLGDVVKGTVKSVRPTYVTVAIDDKLTGSIHTSQILDEVPIGTFPTSRLKAGQKVTARVIGGRDVKTHRYLPITHPHFTQSIPELSIRPSDLKGDGSTALSPEGDNPSERLRPYKAGQTVTCFVKKYNTTKTWLEVEITPEIRGRVPQLLLSLNPKVLKHPEKSFKNGQALSATVTGTDASETNLCLSLTGVHSLAEGTITLGTITKVTPHVCLTIALPFGKTGKASIFHLSDSGVVSIQDCEMLRYYGVGRCCVLSNEDNKIEISLRQSRTNPKSKNKVEDPEITCVEDVREGQLVRGYVRSVKQSGVFCGLSSSVVGRVQFHKVVPFFIPKQSLYEQYMPEGKFLTAKVLSVNNRESHVELSLLPEDTGKPSILPESLGLPRCDTDEGKGKEKREEFKKLKSKRKRRVSEGEQEVKPGKKRGRLTDGDDSGVEVYCREEEEEEEDEEENKRKSKETKRAEAPRLQVSSGFTWDEGLNALEVPVLNRKEESSDSEEEDDTQSMRKKQTKKEQEQEKQRVEKELSKIEAALMDPNRQPQTADDFDRLVLSNPSSSILWLQYMAFHLQATEMEKARVVAERALKTISFREEQEKLNVWVALGTEETLMKVFERAVQYNEPLKVFQHLADIYASSEKYQQADDLYNTMLKRFRQEKSVWLKYATFLLKRGQVEATHRLLERALKGLPDKEHVDVISKFAQLEFHFGDPEHAKAIFESTLSSYPKRTDIWSIYIDMMIKHGSQKEVRDIFERVIHLSLAAKRMKFFFKRYLDYEKKYGTSETIQAVKVAALEYVESKSSLAES</sequence>
<dbReference type="CDD" id="cd05694">
    <property type="entry name" value="S1_Rrp5_repeat_hs2_sc2"/>
    <property type="match status" value="1"/>
</dbReference>
<feature type="compositionally biased region" description="Basic and acidic residues" evidence="22">
    <location>
        <begin position="2022"/>
        <end position="2038"/>
    </location>
</feature>
<dbReference type="GO" id="GO:0006364">
    <property type="term" value="P:rRNA processing"/>
    <property type="evidence" value="ECO:0007669"/>
    <property type="project" value="UniProtKB-KW"/>
</dbReference>
<keyword evidence="25" id="KW-1185">Reference proteome</keyword>
<feature type="region of interest" description="Disordered" evidence="22">
    <location>
        <begin position="2001"/>
        <end position="2105"/>
    </location>
</feature>
<evidence type="ECO:0000313" key="24">
    <source>
        <dbReference type="EMBL" id="EMP37610.1"/>
    </source>
</evidence>
<dbReference type="SUPFAM" id="SSF160897">
    <property type="entry name" value="Taf5 N-terminal domain-like"/>
    <property type="match status" value="1"/>
</dbReference>
<feature type="domain" description="S1 motif" evidence="23">
    <location>
        <begin position="1754"/>
        <end position="1827"/>
    </location>
</feature>
<dbReference type="PANTHER" id="PTHR23270">
    <property type="entry name" value="PROGRAMMED CELL DEATH PROTEIN 11 PRE-RRNA PROCESSING PROTEIN RRP5"/>
    <property type="match status" value="1"/>
</dbReference>
<dbReference type="CDD" id="cd05703">
    <property type="entry name" value="S1_Rrp5_repeat_hs12_sc9"/>
    <property type="match status" value="1"/>
</dbReference>
<comment type="subunit">
    <text evidence="17">Interacts with NF-kappa-B p50/NFKB1 and NF-kappa-B p65/RELA.</text>
</comment>
<evidence type="ECO:0000259" key="23">
    <source>
        <dbReference type="PROSITE" id="PS50126"/>
    </source>
</evidence>
<dbReference type="SUPFAM" id="SSF50249">
    <property type="entry name" value="Nucleic acid-binding proteins"/>
    <property type="match status" value="10"/>
</dbReference>
<dbReference type="EMBL" id="KB521583">
    <property type="protein sequence ID" value="EMP37610.1"/>
    <property type="molecule type" value="Genomic_DNA"/>
</dbReference>
<feature type="compositionally biased region" description="Basic and acidic residues" evidence="22">
    <location>
        <begin position="2047"/>
        <end position="2056"/>
    </location>
</feature>
<feature type="domain" description="S1 motif" evidence="23">
    <location>
        <begin position="1341"/>
        <end position="1410"/>
    </location>
</feature>
<feature type="repeat" description="WD" evidence="21">
    <location>
        <begin position="316"/>
        <end position="357"/>
    </location>
</feature>
<name>M7BPG8_CHEMY</name>
<dbReference type="Pfam" id="PF00400">
    <property type="entry name" value="WD40"/>
    <property type="match status" value="6"/>
</dbReference>
<dbReference type="InterPro" id="IPR045209">
    <property type="entry name" value="Rrp5"/>
</dbReference>
<dbReference type="InterPro" id="IPR007582">
    <property type="entry name" value="TFIID_NTD2"/>
</dbReference>
<dbReference type="FunFam" id="2.40.50.140:FF:000175">
    <property type="entry name" value="Programmed cell death 11"/>
    <property type="match status" value="1"/>
</dbReference>
<dbReference type="InterPro" id="IPR036322">
    <property type="entry name" value="WD40_repeat_dom_sf"/>
</dbReference>
<dbReference type="Gene3D" id="2.40.50.140">
    <property type="entry name" value="Nucleic acid-binding proteins"/>
    <property type="match status" value="9"/>
</dbReference>
<dbReference type="InterPro" id="IPR015943">
    <property type="entry name" value="WD40/YVTN_repeat-like_dom_sf"/>
</dbReference>
<feature type="domain" description="S1 motif" evidence="23">
    <location>
        <begin position="707"/>
        <end position="795"/>
    </location>
</feature>
<dbReference type="InterPro" id="IPR003107">
    <property type="entry name" value="HAT"/>
</dbReference>
<keyword evidence="4" id="KW-0698">rRNA processing</keyword>
<comment type="function">
    <text evidence="15">Essential for the generation of mature 18S rRNA, specifically necessary for cleavages at sites A0, 1 and 2 of the 47S precursor. Directly interacts with U3 snoRNA.</text>
</comment>
<evidence type="ECO:0000313" key="25">
    <source>
        <dbReference type="Proteomes" id="UP000031443"/>
    </source>
</evidence>
<dbReference type="CDD" id="cd05697">
    <property type="entry name" value="S1_Rrp5_repeat_hs5"/>
    <property type="match status" value="1"/>
</dbReference>
<dbReference type="Pfam" id="PF00575">
    <property type="entry name" value="S1"/>
    <property type="match status" value="1"/>
</dbReference>
<dbReference type="Pfam" id="PF23459">
    <property type="entry name" value="S1_RRP5"/>
    <property type="match status" value="8"/>
</dbReference>
<dbReference type="CDD" id="cd05693">
    <property type="entry name" value="S1_Rrp5_repeat_hs1_sc1"/>
    <property type="match status" value="1"/>
</dbReference>
<dbReference type="SUPFAM" id="SSF50978">
    <property type="entry name" value="WD40 repeat-like"/>
    <property type="match status" value="1"/>
</dbReference>
<dbReference type="FunFam" id="2.40.50.140:FF:000155">
    <property type="entry name" value="rRNA biogenesis protein RRP5"/>
    <property type="match status" value="1"/>
</dbReference>
<dbReference type="FunFam" id="2.40.50.140:FF:000200">
    <property type="entry name" value="Programmed cell death 11"/>
    <property type="match status" value="1"/>
</dbReference>
<evidence type="ECO:0000256" key="16">
    <source>
        <dbReference type="ARBA" id="ARBA00062311"/>
    </source>
</evidence>
<feature type="domain" description="S1 motif" evidence="23">
    <location>
        <begin position="989"/>
        <end position="1060"/>
    </location>
</feature>